<protein>
    <submittedName>
        <fullName evidence="4">GNAT family N-acetyltransferase</fullName>
    </submittedName>
</protein>
<evidence type="ECO:0000313" key="4">
    <source>
        <dbReference type="EMBL" id="MBG0561677.1"/>
    </source>
</evidence>
<keyword evidence="5" id="KW-1185">Reference proteome</keyword>
<evidence type="ECO:0000256" key="1">
    <source>
        <dbReference type="ARBA" id="ARBA00022679"/>
    </source>
</evidence>
<sequence length="158" mass="17326">MSWIIEQRPWDDRAGVALRAAQRAELDARYGGDDHEPGTPPSAADIDVFMVAVDAYGQPIGCGALRRLDADSAEIKRMYVAPAGRGTGVSTAILRALESAASERGCTTIRLETGLAQPDAMRFYEREGYREIPLFGAYIGSDVSVCYERILTERAIRR</sequence>
<reference evidence="4" key="1">
    <citation type="submission" date="2020-11" db="EMBL/GenBank/DDBJ databases">
        <title>Isolation and identification of active actinomycetes.</title>
        <authorList>
            <person name="Sun X."/>
        </authorList>
    </citation>
    <scope>NUCLEOTIDE SEQUENCE</scope>
    <source>
        <strain evidence="4">NEAU-A11</strain>
    </source>
</reference>
<dbReference type="InterPro" id="IPR050832">
    <property type="entry name" value="Bact_Acetyltransf"/>
</dbReference>
<dbReference type="Proteomes" id="UP000598146">
    <property type="component" value="Unassembled WGS sequence"/>
</dbReference>
<dbReference type="EMBL" id="JADQTO010000004">
    <property type="protein sequence ID" value="MBG0561677.1"/>
    <property type="molecule type" value="Genomic_DNA"/>
</dbReference>
<comment type="caution">
    <text evidence="4">The sequence shown here is derived from an EMBL/GenBank/DDBJ whole genome shotgun (WGS) entry which is preliminary data.</text>
</comment>
<accession>A0A931C5C6</accession>
<feature type="domain" description="N-acetyltransferase" evidence="3">
    <location>
        <begin position="5"/>
        <end position="152"/>
    </location>
</feature>
<dbReference type="AlphaFoldDB" id="A0A931C5C6"/>
<name>A0A931C5C6_9ACTN</name>
<evidence type="ECO:0000259" key="3">
    <source>
        <dbReference type="PROSITE" id="PS51186"/>
    </source>
</evidence>
<evidence type="ECO:0000313" key="5">
    <source>
        <dbReference type="Proteomes" id="UP000598146"/>
    </source>
</evidence>
<dbReference type="InterPro" id="IPR016181">
    <property type="entry name" value="Acyl_CoA_acyltransferase"/>
</dbReference>
<dbReference type="GO" id="GO:0016747">
    <property type="term" value="F:acyltransferase activity, transferring groups other than amino-acyl groups"/>
    <property type="evidence" value="ECO:0007669"/>
    <property type="project" value="InterPro"/>
</dbReference>
<dbReference type="PROSITE" id="PS51186">
    <property type="entry name" value="GNAT"/>
    <property type="match status" value="1"/>
</dbReference>
<organism evidence="4 5">
    <name type="scientific">Actinoplanes aureus</name>
    <dbReference type="NCBI Taxonomy" id="2792083"/>
    <lineage>
        <taxon>Bacteria</taxon>
        <taxon>Bacillati</taxon>
        <taxon>Actinomycetota</taxon>
        <taxon>Actinomycetes</taxon>
        <taxon>Micromonosporales</taxon>
        <taxon>Micromonosporaceae</taxon>
        <taxon>Actinoplanes</taxon>
    </lineage>
</organism>
<dbReference type="RefSeq" id="WP_196413486.1">
    <property type="nucleotide sequence ID" value="NZ_JADQTO010000004.1"/>
</dbReference>
<gene>
    <name evidence="4" type="ORF">I4J89_09405</name>
</gene>
<dbReference type="Gene3D" id="3.40.630.30">
    <property type="match status" value="1"/>
</dbReference>
<dbReference type="PANTHER" id="PTHR43877:SF2">
    <property type="entry name" value="AMINOALKYLPHOSPHONATE N-ACETYLTRANSFERASE-RELATED"/>
    <property type="match status" value="1"/>
</dbReference>
<dbReference type="PANTHER" id="PTHR43877">
    <property type="entry name" value="AMINOALKYLPHOSPHONATE N-ACETYLTRANSFERASE-RELATED-RELATED"/>
    <property type="match status" value="1"/>
</dbReference>
<proteinExistence type="predicted"/>
<dbReference type="Pfam" id="PF00583">
    <property type="entry name" value="Acetyltransf_1"/>
    <property type="match status" value="1"/>
</dbReference>
<evidence type="ECO:0000256" key="2">
    <source>
        <dbReference type="ARBA" id="ARBA00023315"/>
    </source>
</evidence>
<keyword evidence="1" id="KW-0808">Transferase</keyword>
<dbReference type="SUPFAM" id="SSF55729">
    <property type="entry name" value="Acyl-CoA N-acyltransferases (Nat)"/>
    <property type="match status" value="1"/>
</dbReference>
<dbReference type="CDD" id="cd04301">
    <property type="entry name" value="NAT_SF"/>
    <property type="match status" value="1"/>
</dbReference>
<keyword evidence="2" id="KW-0012">Acyltransferase</keyword>
<dbReference type="InterPro" id="IPR000182">
    <property type="entry name" value="GNAT_dom"/>
</dbReference>